<reference evidence="2" key="1">
    <citation type="journal article" date="2019" name="Int. J. Syst. Evol. Microbiol.">
        <title>The Global Catalogue of Microorganisms (GCM) 10K type strain sequencing project: providing services to taxonomists for standard genome sequencing and annotation.</title>
        <authorList>
            <consortium name="The Broad Institute Genomics Platform"/>
            <consortium name="The Broad Institute Genome Sequencing Center for Infectious Disease"/>
            <person name="Wu L."/>
            <person name="Ma J."/>
        </authorList>
    </citation>
    <scope>NUCLEOTIDE SEQUENCE [LARGE SCALE GENOMIC DNA]</scope>
    <source>
        <strain evidence="2">KCTC 52368</strain>
    </source>
</reference>
<dbReference type="PROSITE" id="PS51257">
    <property type="entry name" value="PROKAR_LIPOPROTEIN"/>
    <property type="match status" value="1"/>
</dbReference>
<evidence type="ECO:0000313" key="2">
    <source>
        <dbReference type="Proteomes" id="UP001597526"/>
    </source>
</evidence>
<dbReference type="RefSeq" id="WP_339337148.1">
    <property type="nucleotide sequence ID" value="NZ_JBHULB010000007.1"/>
</dbReference>
<dbReference type="Pfam" id="PF14054">
    <property type="entry name" value="DUF4249"/>
    <property type="match status" value="1"/>
</dbReference>
<name>A0ABW5MS49_9FLAO</name>
<keyword evidence="2" id="KW-1185">Reference proteome</keyword>
<accession>A0ABW5MS49</accession>
<evidence type="ECO:0000313" key="1">
    <source>
        <dbReference type="EMBL" id="MFD2586205.1"/>
    </source>
</evidence>
<dbReference type="Proteomes" id="UP001597526">
    <property type="component" value="Unassembled WGS sequence"/>
</dbReference>
<gene>
    <name evidence="1" type="ORF">ACFSQJ_04650</name>
</gene>
<protein>
    <submittedName>
        <fullName evidence="1">DUF4249 family protein</fullName>
    </submittedName>
</protein>
<dbReference type="EMBL" id="JBHULB010000007">
    <property type="protein sequence ID" value="MFD2586205.1"/>
    <property type="molecule type" value="Genomic_DNA"/>
</dbReference>
<comment type="caution">
    <text evidence="1">The sequence shown here is derived from an EMBL/GenBank/DDBJ whole genome shotgun (WGS) entry which is preliminary data.</text>
</comment>
<proteinExistence type="predicted"/>
<dbReference type="InterPro" id="IPR025345">
    <property type="entry name" value="DUF4249"/>
</dbReference>
<organism evidence="1 2">
    <name type="scientific">Croceitalea marina</name>
    <dbReference type="NCBI Taxonomy" id="1775166"/>
    <lineage>
        <taxon>Bacteria</taxon>
        <taxon>Pseudomonadati</taxon>
        <taxon>Bacteroidota</taxon>
        <taxon>Flavobacteriia</taxon>
        <taxon>Flavobacteriales</taxon>
        <taxon>Flavobacteriaceae</taxon>
        <taxon>Croceitalea</taxon>
    </lineage>
</organism>
<sequence>MKYIINIFKIENKIKVLSLIGLSAIIFSCTEPIDLTVPTESPRLVIEASLDWEKGTLGNNQTIKLSLSTPYYDTAPNPVSGASVIVENTTNGDVFIFNDQQDGSYTTTNFVPIINNTYNLEVIYNNETYTAQETLISVSEINRIEQSREGGSDEEELDLTIYFDDPANEVNFYYITFLEGEDLLPTREIMSDEFTNGNEMSLLYEEDEADAEDEILPGDEVDINIFGVSEQYYNFLNRLIEQGDNAGDPFATVPTRLRGNYINPENPENYAFGYFRVTESVNEVYTFE</sequence>